<proteinExistence type="predicted"/>
<keyword evidence="2 5" id="KW-0808">Transferase</keyword>
<feature type="domain" description="Glycosyltransferase 2-like" evidence="4">
    <location>
        <begin position="44"/>
        <end position="174"/>
    </location>
</feature>
<keyword evidence="3" id="KW-1133">Transmembrane helix</keyword>
<keyword evidence="1 5" id="KW-0328">Glycosyltransferase</keyword>
<dbReference type="InterPro" id="IPR001173">
    <property type="entry name" value="Glyco_trans_2-like"/>
</dbReference>
<dbReference type="SUPFAM" id="SSF53448">
    <property type="entry name" value="Nucleotide-diphospho-sugar transferases"/>
    <property type="match status" value="1"/>
</dbReference>
<dbReference type="EMBL" id="UOES01000218">
    <property type="protein sequence ID" value="VAW27330.1"/>
    <property type="molecule type" value="Genomic_DNA"/>
</dbReference>
<organism evidence="5">
    <name type="scientific">hydrothermal vent metagenome</name>
    <dbReference type="NCBI Taxonomy" id="652676"/>
    <lineage>
        <taxon>unclassified sequences</taxon>
        <taxon>metagenomes</taxon>
        <taxon>ecological metagenomes</taxon>
    </lineage>
</organism>
<gene>
    <name evidence="5" type="ORF">MNBD_BACTEROID06-1558</name>
</gene>
<evidence type="ECO:0000256" key="1">
    <source>
        <dbReference type="ARBA" id="ARBA00022676"/>
    </source>
</evidence>
<protein>
    <submittedName>
        <fullName evidence="5">N-acetylglucosaminyltransferase</fullName>
        <ecNumber evidence="5">2.4.1.-</ecNumber>
    </submittedName>
</protein>
<evidence type="ECO:0000313" key="5">
    <source>
        <dbReference type="EMBL" id="VAW27330.1"/>
    </source>
</evidence>
<dbReference type="PANTHER" id="PTHR43630:SF1">
    <property type="entry name" value="POLY-BETA-1,6-N-ACETYL-D-GLUCOSAMINE SYNTHASE"/>
    <property type="match status" value="1"/>
</dbReference>
<evidence type="ECO:0000256" key="3">
    <source>
        <dbReference type="SAM" id="Phobius"/>
    </source>
</evidence>
<feature type="transmembrane region" description="Helical" evidence="3">
    <location>
        <begin position="6"/>
        <end position="29"/>
    </location>
</feature>
<accession>A0A3B0UDY9</accession>
<feature type="transmembrane region" description="Helical" evidence="3">
    <location>
        <begin position="307"/>
        <end position="328"/>
    </location>
</feature>
<dbReference type="PANTHER" id="PTHR43630">
    <property type="entry name" value="POLY-BETA-1,6-N-ACETYL-D-GLUCOSAMINE SYNTHASE"/>
    <property type="match status" value="1"/>
</dbReference>
<dbReference type="AlphaFoldDB" id="A0A3B0UDY9"/>
<name>A0A3B0UDY9_9ZZZZ</name>
<keyword evidence="3" id="KW-0472">Membrane</keyword>
<evidence type="ECO:0000256" key="2">
    <source>
        <dbReference type="ARBA" id="ARBA00022679"/>
    </source>
</evidence>
<feature type="transmembrane region" description="Helical" evidence="3">
    <location>
        <begin position="281"/>
        <end position="301"/>
    </location>
</feature>
<sequence>MTVSYLELSFIFVACIQIAYWIMWLIGVVKIKPPAHQEPSHGVSVVIAANNEFENLRHLIPLLLKQTYDNFEIIVVDDRSSDGTYDYLLGLSAQEAKLKILTVRALPDHLNGKKYALTLGIKSAKYDQILLTDADCNPLSNEWIRCFAGSWNDKTSFVLGFSEYKQQKGLLNYFIRFETILTGIQYLSAAVFGKPYMGVGRNLSYSKTLFLSKKGFHGFQGITGGDDDLFVNKYANGSNTNVQLGPNSVIFSIPKSSLSDFITQKIRHLSVGKHYSSKSKVILGFFMFTWLAIWAIAPFEMLSTPNLMVPSIILLVRFMLMGATISVFKRKTGAKLSLLGLILLD</sequence>
<reference evidence="5" key="1">
    <citation type="submission" date="2018-06" db="EMBL/GenBank/DDBJ databases">
        <authorList>
            <person name="Zhirakovskaya E."/>
        </authorList>
    </citation>
    <scope>NUCLEOTIDE SEQUENCE</scope>
</reference>
<evidence type="ECO:0000259" key="4">
    <source>
        <dbReference type="Pfam" id="PF00535"/>
    </source>
</evidence>
<keyword evidence="3" id="KW-0812">Transmembrane</keyword>
<dbReference type="Gene3D" id="3.90.550.10">
    <property type="entry name" value="Spore Coat Polysaccharide Biosynthesis Protein SpsA, Chain A"/>
    <property type="match status" value="1"/>
</dbReference>
<dbReference type="EC" id="2.4.1.-" evidence="5"/>
<feature type="non-terminal residue" evidence="5">
    <location>
        <position position="345"/>
    </location>
</feature>
<dbReference type="GO" id="GO:0016757">
    <property type="term" value="F:glycosyltransferase activity"/>
    <property type="evidence" value="ECO:0007669"/>
    <property type="project" value="UniProtKB-KW"/>
</dbReference>
<dbReference type="Pfam" id="PF00535">
    <property type="entry name" value="Glycos_transf_2"/>
    <property type="match status" value="1"/>
</dbReference>
<dbReference type="InterPro" id="IPR029044">
    <property type="entry name" value="Nucleotide-diphossugar_trans"/>
</dbReference>